<reference evidence="2 3" key="1">
    <citation type="submission" date="2019-03" db="EMBL/GenBank/DDBJ databases">
        <title>Genomic Encyclopedia of Type Strains, Phase IV (KMG-IV): sequencing the most valuable type-strain genomes for metagenomic binning, comparative biology and taxonomic classification.</title>
        <authorList>
            <person name="Goeker M."/>
        </authorList>
    </citation>
    <scope>NUCLEOTIDE SEQUENCE [LARGE SCALE GENOMIC DNA]</scope>
    <source>
        <strain evidence="2 3">DSM 21100</strain>
    </source>
</reference>
<dbReference type="Pfam" id="PF10677">
    <property type="entry name" value="DUF2490"/>
    <property type="match status" value="1"/>
</dbReference>
<gene>
    <name evidence="2" type="ORF">EDD80_109132</name>
</gene>
<dbReference type="EMBL" id="SMAD01000009">
    <property type="protein sequence ID" value="TCS86103.1"/>
    <property type="molecule type" value="Genomic_DNA"/>
</dbReference>
<evidence type="ECO:0000313" key="2">
    <source>
        <dbReference type="EMBL" id="TCS86103.1"/>
    </source>
</evidence>
<keyword evidence="3" id="KW-1185">Reference proteome</keyword>
<dbReference type="RefSeq" id="WP_132129908.1">
    <property type="nucleotide sequence ID" value="NZ_CP042432.1"/>
</dbReference>
<evidence type="ECO:0000313" key="3">
    <source>
        <dbReference type="Proteomes" id="UP000295807"/>
    </source>
</evidence>
<dbReference type="InterPro" id="IPR019619">
    <property type="entry name" value="DUF2490"/>
</dbReference>
<comment type="caution">
    <text evidence="2">The sequence shown here is derived from an EMBL/GenBank/DDBJ whole genome shotgun (WGS) entry which is preliminary data.</text>
</comment>
<proteinExistence type="predicted"/>
<evidence type="ECO:0000256" key="1">
    <source>
        <dbReference type="SAM" id="SignalP"/>
    </source>
</evidence>
<accession>A0A4R3KNM4</accession>
<feature type="signal peptide" evidence="1">
    <location>
        <begin position="1"/>
        <end position="26"/>
    </location>
</feature>
<dbReference type="AlphaFoldDB" id="A0A4R3KNM4"/>
<dbReference type="OrthoDB" id="1118734at2"/>
<protein>
    <submittedName>
        <fullName evidence="2">Uncharacterized protein DUF2490</fullName>
    </submittedName>
</protein>
<keyword evidence="1" id="KW-0732">Signal</keyword>
<organism evidence="2 3">
    <name type="scientific">Anseongella ginsenosidimutans</name>
    <dbReference type="NCBI Taxonomy" id="496056"/>
    <lineage>
        <taxon>Bacteria</taxon>
        <taxon>Pseudomonadati</taxon>
        <taxon>Bacteroidota</taxon>
        <taxon>Sphingobacteriia</taxon>
        <taxon>Sphingobacteriales</taxon>
        <taxon>Sphingobacteriaceae</taxon>
        <taxon>Anseongella</taxon>
    </lineage>
</organism>
<sequence length="253" mass="29826">MKRILASSLTAILLGFFGVSPLPVLAQQKNTDHFSQYWIRYFNRSQLNNKWTVQTEIELRRFAFPDRQHVWLLPRIQLTRALKSGWNVGAGITYNIQSQPQDPDLPVELRRPEIRLHQEINYRHGNKLDISHRYRIEERFIRRTSGAHLDDGYNFNVRFRYRIQLQYPLIRGTDNKGTLQAKLFDEIMLNAGKNVVSNVFDQNRIYAALNYSFSKNLQVELGYLNIFQEKSNGSDFLNTNVLRTTIYHTLTLY</sequence>
<dbReference type="Proteomes" id="UP000295807">
    <property type="component" value="Unassembled WGS sequence"/>
</dbReference>
<name>A0A4R3KNM4_9SPHI</name>
<feature type="chain" id="PRO_5020798056" evidence="1">
    <location>
        <begin position="27"/>
        <end position="253"/>
    </location>
</feature>